<reference evidence="1 2" key="1">
    <citation type="submission" date="2018-11" db="EMBL/GenBank/DDBJ databases">
        <authorList>
            <consortium name="Pathogen Informatics"/>
        </authorList>
    </citation>
    <scope>NUCLEOTIDE SEQUENCE [LARGE SCALE GENOMIC DNA]</scope>
    <source>
        <strain>Denwood</strain>
        <strain evidence="2">Zambia</strain>
    </source>
</reference>
<protein>
    <submittedName>
        <fullName evidence="1">Uncharacterized protein</fullName>
    </submittedName>
</protein>
<accession>A0A183PME8</accession>
<dbReference type="AlphaFoldDB" id="A0A183PME8"/>
<sequence length="85" mass="9928">MLDLLEEVDIAESECNVMEDNKLSMDKGELNAKVERYLDRNTNCNNHSRESFSISKCDWVDELKNTLHTMVNNIVLPKIDVMYFD</sequence>
<proteinExistence type="predicted"/>
<gene>
    <name evidence="1" type="ORF">SMTD_LOCUS15534</name>
</gene>
<dbReference type="Proteomes" id="UP000269396">
    <property type="component" value="Unassembled WGS sequence"/>
</dbReference>
<dbReference type="EMBL" id="UZAL01035981">
    <property type="protein sequence ID" value="VDP68864.1"/>
    <property type="molecule type" value="Genomic_DNA"/>
</dbReference>
<name>A0A183PME8_9TREM</name>
<evidence type="ECO:0000313" key="1">
    <source>
        <dbReference type="EMBL" id="VDP68864.1"/>
    </source>
</evidence>
<organism evidence="1 2">
    <name type="scientific">Schistosoma mattheei</name>
    <dbReference type="NCBI Taxonomy" id="31246"/>
    <lineage>
        <taxon>Eukaryota</taxon>
        <taxon>Metazoa</taxon>
        <taxon>Spiralia</taxon>
        <taxon>Lophotrochozoa</taxon>
        <taxon>Platyhelminthes</taxon>
        <taxon>Trematoda</taxon>
        <taxon>Digenea</taxon>
        <taxon>Strigeidida</taxon>
        <taxon>Schistosomatoidea</taxon>
        <taxon>Schistosomatidae</taxon>
        <taxon>Schistosoma</taxon>
    </lineage>
</organism>
<evidence type="ECO:0000313" key="2">
    <source>
        <dbReference type="Proteomes" id="UP000269396"/>
    </source>
</evidence>
<keyword evidence="2" id="KW-1185">Reference proteome</keyword>